<accession>N1QKJ1</accession>
<evidence type="ECO:0000313" key="1">
    <source>
        <dbReference type="EMBL" id="EMF12310.1"/>
    </source>
</evidence>
<dbReference type="Proteomes" id="UP000016931">
    <property type="component" value="Unassembled WGS sequence"/>
</dbReference>
<dbReference type="RefSeq" id="XP_016760431.1">
    <property type="nucleotide sequence ID" value="XM_016905905.1"/>
</dbReference>
<dbReference type="GeneID" id="27903042"/>
<dbReference type="EMBL" id="KB456265">
    <property type="protein sequence ID" value="EMF12310.1"/>
    <property type="molecule type" value="Genomic_DNA"/>
</dbReference>
<name>N1QKJ1_SPHMS</name>
<keyword evidence="2" id="KW-1185">Reference proteome</keyword>
<protein>
    <submittedName>
        <fullName evidence="1">Uncharacterized protein</fullName>
    </submittedName>
</protein>
<evidence type="ECO:0000313" key="2">
    <source>
        <dbReference type="Proteomes" id="UP000016931"/>
    </source>
</evidence>
<gene>
    <name evidence="1" type="ORF">SEPMUDRAFT_150003</name>
</gene>
<organism evidence="1 2">
    <name type="scientific">Sphaerulina musiva (strain SO2202)</name>
    <name type="common">Poplar stem canker fungus</name>
    <name type="synonym">Septoria musiva</name>
    <dbReference type="NCBI Taxonomy" id="692275"/>
    <lineage>
        <taxon>Eukaryota</taxon>
        <taxon>Fungi</taxon>
        <taxon>Dikarya</taxon>
        <taxon>Ascomycota</taxon>
        <taxon>Pezizomycotina</taxon>
        <taxon>Dothideomycetes</taxon>
        <taxon>Dothideomycetidae</taxon>
        <taxon>Mycosphaerellales</taxon>
        <taxon>Mycosphaerellaceae</taxon>
        <taxon>Sphaerulina</taxon>
    </lineage>
</organism>
<reference evidence="1 2" key="1">
    <citation type="journal article" date="2012" name="PLoS Pathog.">
        <title>Diverse lifestyles and strategies of plant pathogenesis encoded in the genomes of eighteen Dothideomycetes fungi.</title>
        <authorList>
            <person name="Ohm R.A."/>
            <person name="Feau N."/>
            <person name="Henrissat B."/>
            <person name="Schoch C.L."/>
            <person name="Horwitz B.A."/>
            <person name="Barry K.W."/>
            <person name="Condon B.J."/>
            <person name="Copeland A.C."/>
            <person name="Dhillon B."/>
            <person name="Glaser F."/>
            <person name="Hesse C.N."/>
            <person name="Kosti I."/>
            <person name="LaButti K."/>
            <person name="Lindquist E.A."/>
            <person name="Lucas S."/>
            <person name="Salamov A.A."/>
            <person name="Bradshaw R.E."/>
            <person name="Ciuffetti L."/>
            <person name="Hamelin R.C."/>
            <person name="Kema G.H.J."/>
            <person name="Lawrence C."/>
            <person name="Scott J.A."/>
            <person name="Spatafora J.W."/>
            <person name="Turgeon B.G."/>
            <person name="de Wit P.J.G.M."/>
            <person name="Zhong S."/>
            <person name="Goodwin S.B."/>
            <person name="Grigoriev I.V."/>
        </authorList>
    </citation>
    <scope>NUCLEOTIDE SEQUENCE [LARGE SCALE GENOMIC DNA]</scope>
    <source>
        <strain evidence="1 2">SO2202</strain>
    </source>
</reference>
<dbReference type="OrthoDB" id="5194044at2759"/>
<sequence length="87" mass="10266">MKLAKSENVYAPREFVPKMEEDQMCWVVELDKTHTLRYVGPFIFMLDMLIGSSRSMFGEAKELTGAWKEDSRYPNAFYFVRAEEKED</sequence>
<dbReference type="AlphaFoldDB" id="N1QKJ1"/>
<proteinExistence type="predicted"/>
<dbReference type="HOGENOM" id="CLU_2484756_0_0_1"/>